<dbReference type="EMBL" id="QYAZ01000001">
    <property type="protein sequence ID" value="KAB8123048.1"/>
    <property type="molecule type" value="Genomic_DNA"/>
</dbReference>
<sequence>MSDTMDILLIMGKNLAVSCGHLAIRPWLERHDLHIRLHCSWPESVRSNEGRFITIVVMGIFW</sequence>
<protein>
    <submittedName>
        <fullName evidence="1">Uncharacterized protein</fullName>
    </submittedName>
</protein>
<name>A0ABQ6VS70_9PROT</name>
<comment type="caution">
    <text evidence="1">The sequence shown here is derived from an EMBL/GenBank/DDBJ whole genome shotgun (WGS) entry which is preliminary data.</text>
</comment>
<proteinExistence type="predicted"/>
<evidence type="ECO:0000313" key="2">
    <source>
        <dbReference type="Proteomes" id="UP000427842"/>
    </source>
</evidence>
<reference evidence="1 2" key="1">
    <citation type="submission" date="2018-09" db="EMBL/GenBank/DDBJ databases">
        <title>Genome sequence and characterization of the bcs clusters for the production of nanocellulose from the low pH resistant strain Komagataeibacter medellinensis ID13488.</title>
        <authorList>
            <person name="Hernandez-Arriaga A.M."/>
            <person name="Del Cerro C."/>
            <person name="Urbina L."/>
            <person name="Eceiza A."/>
            <person name="Retegi A."/>
            <person name="Prieto M.A."/>
        </authorList>
    </citation>
    <scope>NUCLEOTIDE SEQUENCE [LARGE SCALE GENOMIC DNA]</scope>
    <source>
        <strain evidence="1 2">ID13488</strain>
    </source>
</reference>
<accession>A0ABQ6VS70</accession>
<evidence type="ECO:0000313" key="1">
    <source>
        <dbReference type="EMBL" id="KAB8123048.1"/>
    </source>
</evidence>
<keyword evidence="2" id="KW-1185">Reference proteome</keyword>
<dbReference type="Proteomes" id="UP000427842">
    <property type="component" value="Unassembled WGS sequence"/>
</dbReference>
<organism evidence="1 2">
    <name type="scientific">Komagataeibacter medellinensis</name>
    <dbReference type="NCBI Taxonomy" id="1177712"/>
    <lineage>
        <taxon>Bacteria</taxon>
        <taxon>Pseudomonadati</taxon>
        <taxon>Pseudomonadota</taxon>
        <taxon>Alphaproteobacteria</taxon>
        <taxon>Acetobacterales</taxon>
        <taxon>Acetobacteraceae</taxon>
        <taxon>Komagataeibacter</taxon>
    </lineage>
</organism>
<gene>
    <name evidence="1" type="ORF">D3W54_01090</name>
</gene>